<protein>
    <recommendedName>
        <fullName evidence="2">DUF6533 domain-containing protein</fullName>
    </recommendedName>
</protein>
<sequence length="312" mass="34770">MTFHFLEFKRRTLTSGPFQTGIYDSETLEFFTTEKGCWKAHMPDPFYGIVSELKGTNSFERFGSPSPSHPAHINWRMDIYIDNAVVIQNCCVIASSAVLFFDFLVTIGLEVRFIWGRKFTGATVVYFINRYATLAERIILIILSLLPTTGNAVPKSSSIMSPSTDPSSCYRVPIFASSSAIATEIFLIAFTWIQTFGVLRSGIKMPIVTLLLRDGWTLFFVSILLVQICIIISLTISSFIPDAVVTSLSYLDDVSSSIFASRFMLNLRAVYYTEADDPSRCASASNLRFDIVGNLGVPLELEWDVMGTGGRL</sequence>
<dbReference type="EMBL" id="LUGG01000001">
    <property type="protein sequence ID" value="OBZ79303.1"/>
    <property type="molecule type" value="Genomic_DNA"/>
</dbReference>
<feature type="domain" description="DUF6533" evidence="2">
    <location>
        <begin position="90"/>
        <end position="135"/>
    </location>
</feature>
<keyword evidence="1" id="KW-0472">Membrane</keyword>
<evidence type="ECO:0000313" key="4">
    <source>
        <dbReference type="Proteomes" id="UP000092993"/>
    </source>
</evidence>
<dbReference type="InterPro" id="IPR045340">
    <property type="entry name" value="DUF6533"/>
</dbReference>
<evidence type="ECO:0000256" key="1">
    <source>
        <dbReference type="SAM" id="Phobius"/>
    </source>
</evidence>
<gene>
    <name evidence="3" type="ORF">A0H81_00413</name>
</gene>
<feature type="transmembrane region" description="Helical" evidence="1">
    <location>
        <begin position="134"/>
        <end position="154"/>
    </location>
</feature>
<name>A0A1C7MR25_GRIFR</name>
<dbReference type="OMA" id="MEINIVW"/>
<comment type="caution">
    <text evidence="3">The sequence shown here is derived from an EMBL/GenBank/DDBJ whole genome shotgun (WGS) entry which is preliminary data.</text>
</comment>
<organism evidence="3 4">
    <name type="scientific">Grifola frondosa</name>
    <name type="common">Maitake</name>
    <name type="synonym">Polyporus frondosus</name>
    <dbReference type="NCBI Taxonomy" id="5627"/>
    <lineage>
        <taxon>Eukaryota</taxon>
        <taxon>Fungi</taxon>
        <taxon>Dikarya</taxon>
        <taxon>Basidiomycota</taxon>
        <taxon>Agaricomycotina</taxon>
        <taxon>Agaricomycetes</taxon>
        <taxon>Polyporales</taxon>
        <taxon>Grifolaceae</taxon>
        <taxon>Grifola</taxon>
    </lineage>
</organism>
<reference evidence="3 4" key="1">
    <citation type="submission" date="2016-03" db="EMBL/GenBank/DDBJ databases">
        <title>Whole genome sequencing of Grifola frondosa 9006-11.</title>
        <authorList>
            <person name="Min B."/>
            <person name="Park H."/>
            <person name="Kim J.-G."/>
            <person name="Cho H."/>
            <person name="Oh Y.-L."/>
            <person name="Kong W.-S."/>
            <person name="Choi I.-G."/>
        </authorList>
    </citation>
    <scope>NUCLEOTIDE SEQUENCE [LARGE SCALE GENOMIC DNA]</scope>
    <source>
        <strain evidence="3 4">9006-11</strain>
    </source>
</reference>
<keyword evidence="4" id="KW-1185">Reference proteome</keyword>
<evidence type="ECO:0000259" key="2">
    <source>
        <dbReference type="Pfam" id="PF20151"/>
    </source>
</evidence>
<feature type="transmembrane region" description="Helical" evidence="1">
    <location>
        <begin position="92"/>
        <end position="113"/>
    </location>
</feature>
<feature type="transmembrane region" description="Helical" evidence="1">
    <location>
        <begin position="216"/>
        <end position="240"/>
    </location>
</feature>
<feature type="transmembrane region" description="Helical" evidence="1">
    <location>
        <begin position="174"/>
        <end position="195"/>
    </location>
</feature>
<dbReference type="Proteomes" id="UP000092993">
    <property type="component" value="Unassembled WGS sequence"/>
</dbReference>
<keyword evidence="1" id="KW-0812">Transmembrane</keyword>
<proteinExistence type="predicted"/>
<accession>A0A1C7MR25</accession>
<keyword evidence="1" id="KW-1133">Transmembrane helix</keyword>
<dbReference type="AlphaFoldDB" id="A0A1C7MR25"/>
<evidence type="ECO:0000313" key="3">
    <source>
        <dbReference type="EMBL" id="OBZ79303.1"/>
    </source>
</evidence>
<dbReference type="Pfam" id="PF20151">
    <property type="entry name" value="DUF6533"/>
    <property type="match status" value="1"/>
</dbReference>
<dbReference type="OrthoDB" id="2803865at2759"/>